<dbReference type="Pfam" id="PF07729">
    <property type="entry name" value="FCD"/>
    <property type="match status" value="1"/>
</dbReference>
<dbReference type="PROSITE" id="PS50949">
    <property type="entry name" value="HTH_GNTR"/>
    <property type="match status" value="1"/>
</dbReference>
<dbReference type="SUPFAM" id="SSF48008">
    <property type="entry name" value="GntR ligand-binding domain-like"/>
    <property type="match status" value="1"/>
</dbReference>
<evidence type="ECO:0000256" key="1">
    <source>
        <dbReference type="ARBA" id="ARBA00023015"/>
    </source>
</evidence>
<gene>
    <name evidence="5" type="ORF">FRUB_05502</name>
</gene>
<keyword evidence="6" id="KW-1185">Reference proteome</keyword>
<keyword evidence="1" id="KW-0805">Transcription regulation</keyword>
<proteinExistence type="predicted"/>
<dbReference type="Gene3D" id="1.20.120.530">
    <property type="entry name" value="GntR ligand-binding domain-like"/>
    <property type="match status" value="1"/>
</dbReference>
<name>A0A225DHV6_9BACT</name>
<dbReference type="SUPFAM" id="SSF46785">
    <property type="entry name" value="Winged helix' DNA-binding domain"/>
    <property type="match status" value="1"/>
</dbReference>
<dbReference type="Pfam" id="PF00392">
    <property type="entry name" value="GntR"/>
    <property type="match status" value="1"/>
</dbReference>
<comment type="caution">
    <text evidence="5">The sequence shown here is derived from an EMBL/GenBank/DDBJ whole genome shotgun (WGS) entry which is preliminary data.</text>
</comment>
<dbReference type="InterPro" id="IPR000524">
    <property type="entry name" value="Tscrpt_reg_HTH_GntR"/>
</dbReference>
<dbReference type="InterPro" id="IPR036388">
    <property type="entry name" value="WH-like_DNA-bd_sf"/>
</dbReference>
<dbReference type="CDD" id="cd07377">
    <property type="entry name" value="WHTH_GntR"/>
    <property type="match status" value="1"/>
</dbReference>
<dbReference type="EMBL" id="NIDE01000008">
    <property type="protein sequence ID" value="OWK40583.1"/>
    <property type="molecule type" value="Genomic_DNA"/>
</dbReference>
<dbReference type="InterPro" id="IPR011711">
    <property type="entry name" value="GntR_C"/>
</dbReference>
<dbReference type="SMART" id="SM00895">
    <property type="entry name" value="FCD"/>
    <property type="match status" value="1"/>
</dbReference>
<dbReference type="PANTHER" id="PTHR43537:SF5">
    <property type="entry name" value="UXU OPERON TRANSCRIPTIONAL REGULATOR"/>
    <property type="match status" value="1"/>
</dbReference>
<dbReference type="SMART" id="SM00345">
    <property type="entry name" value="HTH_GNTR"/>
    <property type="match status" value="1"/>
</dbReference>
<keyword evidence="2" id="KW-0238">DNA-binding</keyword>
<accession>A0A225DHV6</accession>
<protein>
    <submittedName>
        <fullName evidence="5">Transcriptional regulator, GntR family</fullName>
    </submittedName>
</protein>
<keyword evidence="3" id="KW-0804">Transcription</keyword>
<dbReference type="AlphaFoldDB" id="A0A225DHV6"/>
<dbReference type="PANTHER" id="PTHR43537">
    <property type="entry name" value="TRANSCRIPTIONAL REGULATOR, GNTR FAMILY"/>
    <property type="match status" value="1"/>
</dbReference>
<dbReference type="InterPro" id="IPR008920">
    <property type="entry name" value="TF_FadR/GntR_C"/>
</dbReference>
<organism evidence="5 6">
    <name type="scientific">Fimbriiglobus ruber</name>
    <dbReference type="NCBI Taxonomy" id="1908690"/>
    <lineage>
        <taxon>Bacteria</taxon>
        <taxon>Pseudomonadati</taxon>
        <taxon>Planctomycetota</taxon>
        <taxon>Planctomycetia</taxon>
        <taxon>Gemmatales</taxon>
        <taxon>Gemmataceae</taxon>
        <taxon>Fimbriiglobus</taxon>
    </lineage>
</organism>
<dbReference type="InterPro" id="IPR036390">
    <property type="entry name" value="WH_DNA-bd_sf"/>
</dbReference>
<evidence type="ECO:0000256" key="2">
    <source>
        <dbReference type="ARBA" id="ARBA00023125"/>
    </source>
</evidence>
<evidence type="ECO:0000259" key="4">
    <source>
        <dbReference type="PROSITE" id="PS50949"/>
    </source>
</evidence>
<sequence>MADQLRDDILSGRLQVGHRLTELSLSQRFEVGRGRVREAIHQLIRQGLLVTRVNCGVTVAPDAPKAIRDLIIPIRRTVEVYALGLIFDELDEATFSRWEEILRAMHDACLTQDFHAIAEADVAFHRLILERSKQPDLMVIWETLVGRIHSHFMQVQWRQTRLLNIYDEHRQLLDTFRSKDRAAAIALLSAKIE</sequence>
<evidence type="ECO:0000256" key="3">
    <source>
        <dbReference type="ARBA" id="ARBA00023163"/>
    </source>
</evidence>
<dbReference type="GO" id="GO:0003677">
    <property type="term" value="F:DNA binding"/>
    <property type="evidence" value="ECO:0007669"/>
    <property type="project" value="UniProtKB-KW"/>
</dbReference>
<feature type="domain" description="HTH gntR-type" evidence="4">
    <location>
        <begin position="1"/>
        <end position="62"/>
    </location>
</feature>
<evidence type="ECO:0000313" key="6">
    <source>
        <dbReference type="Proteomes" id="UP000214646"/>
    </source>
</evidence>
<dbReference type="GO" id="GO:0003700">
    <property type="term" value="F:DNA-binding transcription factor activity"/>
    <property type="evidence" value="ECO:0007669"/>
    <property type="project" value="InterPro"/>
</dbReference>
<evidence type="ECO:0000313" key="5">
    <source>
        <dbReference type="EMBL" id="OWK40583.1"/>
    </source>
</evidence>
<dbReference type="Proteomes" id="UP000214646">
    <property type="component" value="Unassembled WGS sequence"/>
</dbReference>
<dbReference type="Gene3D" id="1.10.10.10">
    <property type="entry name" value="Winged helix-like DNA-binding domain superfamily/Winged helix DNA-binding domain"/>
    <property type="match status" value="1"/>
</dbReference>
<reference evidence="6" key="1">
    <citation type="submission" date="2017-06" db="EMBL/GenBank/DDBJ databases">
        <title>Genome analysis of Fimbriiglobus ruber SP5, the first member of the order Planctomycetales with confirmed chitinolytic capability.</title>
        <authorList>
            <person name="Ravin N.V."/>
            <person name="Rakitin A.L."/>
            <person name="Ivanova A.A."/>
            <person name="Beletsky A.V."/>
            <person name="Kulichevskaya I.S."/>
            <person name="Mardanov A.V."/>
            <person name="Dedysh S.N."/>
        </authorList>
    </citation>
    <scope>NUCLEOTIDE SEQUENCE [LARGE SCALE GENOMIC DNA]</scope>
    <source>
        <strain evidence="6">SP5</strain>
    </source>
</reference>